<dbReference type="Proteomes" id="UP000319731">
    <property type="component" value="Unassembled WGS sequence"/>
</dbReference>
<comment type="caution">
    <text evidence="6">The sequence shown here is derived from an EMBL/GenBank/DDBJ whole genome shotgun (WGS) entry which is preliminary data.</text>
</comment>
<keyword evidence="7" id="KW-1185">Reference proteome</keyword>
<evidence type="ECO:0000256" key="5">
    <source>
        <dbReference type="SAM" id="Phobius"/>
    </source>
</evidence>
<dbReference type="GO" id="GO:0008381">
    <property type="term" value="F:mechanosensitive monoatomic ion channel activity"/>
    <property type="evidence" value="ECO:0007669"/>
    <property type="project" value="TreeGrafter"/>
</dbReference>
<dbReference type="Pfam" id="PF01741">
    <property type="entry name" value="MscL"/>
    <property type="match status" value="1"/>
</dbReference>
<comment type="subcellular location">
    <subcellularLocation>
        <location evidence="1">Membrane</location>
        <topology evidence="1">Multi-pass membrane protein</topology>
    </subcellularLocation>
</comment>
<sequence>MEYRKNSSDVVDQPLVSATDVKSSSDKINVRPNLTKVLSEVGKAGKHAHTFYYEFKRYVITSRVVDTGIAYVMGRSLQYMVRSFVNDILIPPLLCALPGAQTLNDRFVVIRPGKSGAKTYSNLQNAIKDGAITINYGRFAQETISFFTVAVALFQLLHVLSAFFKWNLSFDDRDCPYCLSVIPNRATRCRHCTADLTLSSPETRKSITH</sequence>
<evidence type="ECO:0000256" key="4">
    <source>
        <dbReference type="ARBA" id="ARBA00023136"/>
    </source>
</evidence>
<dbReference type="GO" id="GO:0016020">
    <property type="term" value="C:membrane"/>
    <property type="evidence" value="ECO:0007669"/>
    <property type="project" value="UniProtKB-SubCell"/>
</dbReference>
<name>A0A507C0J9_9FUNG</name>
<evidence type="ECO:0000256" key="3">
    <source>
        <dbReference type="ARBA" id="ARBA00022989"/>
    </source>
</evidence>
<dbReference type="EMBL" id="QEAO01000022">
    <property type="protein sequence ID" value="TPX33212.1"/>
    <property type="molecule type" value="Genomic_DNA"/>
</dbReference>
<evidence type="ECO:0000313" key="7">
    <source>
        <dbReference type="Proteomes" id="UP000319731"/>
    </source>
</evidence>
<feature type="transmembrane region" description="Helical" evidence="5">
    <location>
        <begin position="144"/>
        <end position="164"/>
    </location>
</feature>
<proteinExistence type="predicted"/>
<protein>
    <recommendedName>
        <fullName evidence="8">Large conductance mechanosensitive channel protein</fullName>
    </recommendedName>
</protein>
<dbReference type="Gene3D" id="1.10.1200.120">
    <property type="entry name" value="Large-conductance mechanosensitive channel, MscL, domain 1"/>
    <property type="match status" value="1"/>
</dbReference>
<dbReference type="OrthoDB" id="10010920at2759"/>
<evidence type="ECO:0000313" key="6">
    <source>
        <dbReference type="EMBL" id="TPX33212.1"/>
    </source>
</evidence>
<dbReference type="PANTHER" id="PTHR30266:SF2">
    <property type="entry name" value="LARGE-CONDUCTANCE MECHANOSENSITIVE CHANNEL"/>
    <property type="match status" value="1"/>
</dbReference>
<keyword evidence="3 5" id="KW-1133">Transmembrane helix</keyword>
<dbReference type="STRING" id="1806994.A0A507C0J9"/>
<dbReference type="SUPFAM" id="SSF81330">
    <property type="entry name" value="Gated mechanosensitive channel"/>
    <property type="match status" value="1"/>
</dbReference>
<evidence type="ECO:0008006" key="8">
    <source>
        <dbReference type="Google" id="ProtNLM"/>
    </source>
</evidence>
<reference evidence="6 7" key="1">
    <citation type="journal article" date="2019" name="Sci. Rep.">
        <title>Comparative genomics of chytrid fungi reveal insights into the obligate biotrophic and pathogenic lifestyle of Synchytrium endobioticum.</title>
        <authorList>
            <person name="van de Vossenberg B.T.L.H."/>
            <person name="Warris S."/>
            <person name="Nguyen H.D.T."/>
            <person name="van Gent-Pelzer M.P.E."/>
            <person name="Joly D.L."/>
            <person name="van de Geest H.C."/>
            <person name="Bonants P.J.M."/>
            <person name="Smith D.S."/>
            <person name="Levesque C.A."/>
            <person name="van der Lee T.A.J."/>
        </authorList>
    </citation>
    <scope>NUCLEOTIDE SEQUENCE [LARGE SCALE GENOMIC DNA]</scope>
    <source>
        <strain evidence="6 7">JEL517</strain>
    </source>
</reference>
<dbReference type="InterPro" id="IPR037673">
    <property type="entry name" value="MSC/AndL"/>
</dbReference>
<keyword evidence="4 5" id="KW-0472">Membrane</keyword>
<accession>A0A507C0J9</accession>
<dbReference type="AlphaFoldDB" id="A0A507C0J9"/>
<organism evidence="6 7">
    <name type="scientific">Synchytrium microbalum</name>
    <dbReference type="NCBI Taxonomy" id="1806994"/>
    <lineage>
        <taxon>Eukaryota</taxon>
        <taxon>Fungi</taxon>
        <taxon>Fungi incertae sedis</taxon>
        <taxon>Chytridiomycota</taxon>
        <taxon>Chytridiomycota incertae sedis</taxon>
        <taxon>Chytridiomycetes</taxon>
        <taxon>Synchytriales</taxon>
        <taxon>Synchytriaceae</taxon>
        <taxon>Synchytrium</taxon>
    </lineage>
</organism>
<evidence type="ECO:0000256" key="1">
    <source>
        <dbReference type="ARBA" id="ARBA00004141"/>
    </source>
</evidence>
<keyword evidence="2 5" id="KW-0812">Transmembrane</keyword>
<dbReference type="InterPro" id="IPR036019">
    <property type="entry name" value="MscL_channel"/>
</dbReference>
<dbReference type="RefSeq" id="XP_031024254.1">
    <property type="nucleotide sequence ID" value="XM_031169822.1"/>
</dbReference>
<gene>
    <name evidence="6" type="ORF">SmJEL517_g03894</name>
</gene>
<evidence type="ECO:0000256" key="2">
    <source>
        <dbReference type="ARBA" id="ARBA00022692"/>
    </source>
</evidence>
<dbReference type="GeneID" id="42005119"/>
<dbReference type="PANTHER" id="PTHR30266">
    <property type="entry name" value="MECHANOSENSITIVE CHANNEL MSCL"/>
    <property type="match status" value="1"/>
</dbReference>